<organism evidence="1 2">
    <name type="scientific">Acidithiobacillus ferrooxidans</name>
    <name type="common">Thiobacillus ferrooxidans</name>
    <dbReference type="NCBI Taxonomy" id="920"/>
    <lineage>
        <taxon>Bacteria</taxon>
        <taxon>Pseudomonadati</taxon>
        <taxon>Pseudomonadota</taxon>
        <taxon>Acidithiobacillia</taxon>
        <taxon>Acidithiobacillales</taxon>
        <taxon>Acidithiobacillaceae</taxon>
        <taxon>Acidithiobacillus</taxon>
    </lineage>
</organism>
<reference evidence="1 2" key="1">
    <citation type="submission" date="2018-06" db="EMBL/GenBank/DDBJ databases">
        <title>Draft sequence of Acidithiobacillus ferrooxidans CCM 4253.</title>
        <authorList>
            <person name="Moya-Beltran A."/>
            <person name="Castro M."/>
            <person name="Covarrubias P.C."/>
            <person name="Issotta F."/>
            <person name="Janiczek O."/>
            <person name="Mandl M."/>
            <person name="Kucera J."/>
            <person name="Quatrini R."/>
        </authorList>
    </citation>
    <scope>NUCLEOTIDE SEQUENCE [LARGE SCALE GENOMIC DNA]</scope>
    <source>
        <strain evidence="1 2">CCM 4253</strain>
    </source>
</reference>
<name>A0A2W1K538_ACIFR</name>
<evidence type="ECO:0000313" key="2">
    <source>
        <dbReference type="Proteomes" id="UP000248886"/>
    </source>
</evidence>
<sequence length="75" mass="8278">MQNATGTPEYLTVKQFCEKHPAFSLGGLRSAIFWKRDELEKANAVAQLGRRVLINEPVFLQFVQSGGLKSVRGAA</sequence>
<dbReference type="RefSeq" id="WP_054608829.1">
    <property type="nucleotide sequence ID" value="NZ_AP025160.1"/>
</dbReference>
<evidence type="ECO:0000313" key="1">
    <source>
        <dbReference type="EMBL" id="PZD81998.1"/>
    </source>
</evidence>
<comment type="caution">
    <text evidence="1">The sequence shown here is derived from an EMBL/GenBank/DDBJ whole genome shotgun (WGS) entry which is preliminary data.</text>
</comment>
<protein>
    <submittedName>
        <fullName evidence="1">Uncharacterized protein</fullName>
    </submittedName>
</protein>
<dbReference type="AlphaFoldDB" id="A0A2W1K538"/>
<dbReference type="EMBL" id="QKQP01000001">
    <property type="protein sequence ID" value="PZD81998.1"/>
    <property type="molecule type" value="Genomic_DNA"/>
</dbReference>
<dbReference type="Proteomes" id="UP000248886">
    <property type="component" value="Unassembled WGS sequence"/>
</dbReference>
<dbReference type="OrthoDB" id="6064844at2"/>
<accession>A0A2W1K538</accession>
<proteinExistence type="predicted"/>
<gene>
    <name evidence="1" type="ORF">DN052_02775</name>
</gene>